<evidence type="ECO:0000313" key="2">
    <source>
        <dbReference type="Proteomes" id="UP000030351"/>
    </source>
</evidence>
<sequence>MLNILTTPSNKNEPDATTAFDIHLKLKASKSHWSYYFAAQPHQKNAKYELCTNFVGVISFALYEKIDNGFVLVDFFEDIKDACPDAIKILDEHPEAKAAILGSMFHARNQ</sequence>
<proteinExistence type="predicted"/>
<name>A0A0A3Z0H1_9GAMM</name>
<dbReference type="RefSeq" id="WP_034895517.1">
    <property type="nucleotide sequence ID" value="NZ_JRUQ01000048.1"/>
</dbReference>
<dbReference type="AlphaFoldDB" id="A0A0A3Z0H1"/>
<dbReference type="STRING" id="371042.NG99_17005"/>
<dbReference type="Proteomes" id="UP000030351">
    <property type="component" value="Unassembled WGS sequence"/>
</dbReference>
<dbReference type="OrthoDB" id="6630251at2"/>
<protein>
    <submittedName>
        <fullName evidence="1">Uncharacterized protein</fullName>
    </submittedName>
</protein>
<accession>A0A0A3Z0H1</accession>
<comment type="caution">
    <text evidence="1">The sequence shown here is derived from an EMBL/GenBank/DDBJ whole genome shotgun (WGS) entry which is preliminary data.</text>
</comment>
<gene>
    <name evidence="1" type="ORF">NG99_17005</name>
</gene>
<dbReference type="EMBL" id="JRUQ01000048">
    <property type="protein sequence ID" value="KGT91264.1"/>
    <property type="molecule type" value="Genomic_DNA"/>
</dbReference>
<organism evidence="1 2">
    <name type="scientific">Erwinia typographi</name>
    <dbReference type="NCBI Taxonomy" id="371042"/>
    <lineage>
        <taxon>Bacteria</taxon>
        <taxon>Pseudomonadati</taxon>
        <taxon>Pseudomonadota</taxon>
        <taxon>Gammaproteobacteria</taxon>
        <taxon>Enterobacterales</taxon>
        <taxon>Erwiniaceae</taxon>
        <taxon>Erwinia</taxon>
    </lineage>
</organism>
<reference evidence="1 2" key="1">
    <citation type="submission" date="2014-10" db="EMBL/GenBank/DDBJ databases">
        <title>Genome sequence of Erwinia typographi M043b.</title>
        <authorList>
            <person name="Chan K.-G."/>
            <person name="Tan W.-S."/>
        </authorList>
    </citation>
    <scope>NUCLEOTIDE SEQUENCE [LARGE SCALE GENOMIC DNA]</scope>
    <source>
        <strain evidence="1 2">M043b</strain>
    </source>
</reference>
<keyword evidence="2" id="KW-1185">Reference proteome</keyword>
<evidence type="ECO:0000313" key="1">
    <source>
        <dbReference type="EMBL" id="KGT91264.1"/>
    </source>
</evidence>